<dbReference type="Gene3D" id="3.60.10.10">
    <property type="entry name" value="Endonuclease/exonuclease/phosphatase"/>
    <property type="match status" value="1"/>
</dbReference>
<dbReference type="OrthoDB" id="8036339at2759"/>
<dbReference type="InterPro" id="IPR036691">
    <property type="entry name" value="Endo/exonu/phosph_ase_sf"/>
</dbReference>
<reference evidence="1 2" key="1">
    <citation type="journal article" date="2020" name="Cell">
        <title>Large-Scale Comparative Analyses of Tick Genomes Elucidate Their Genetic Diversity and Vector Capacities.</title>
        <authorList>
            <consortium name="Tick Genome and Microbiome Consortium (TIGMIC)"/>
            <person name="Jia N."/>
            <person name="Wang J."/>
            <person name="Shi W."/>
            <person name="Du L."/>
            <person name="Sun Y."/>
            <person name="Zhan W."/>
            <person name="Jiang J.F."/>
            <person name="Wang Q."/>
            <person name="Zhang B."/>
            <person name="Ji P."/>
            <person name="Bell-Sakyi L."/>
            <person name="Cui X.M."/>
            <person name="Yuan T.T."/>
            <person name="Jiang B.G."/>
            <person name="Yang W.F."/>
            <person name="Lam T.T."/>
            <person name="Chang Q.C."/>
            <person name="Ding S.J."/>
            <person name="Wang X.J."/>
            <person name="Zhu J.G."/>
            <person name="Ruan X.D."/>
            <person name="Zhao L."/>
            <person name="Wei J.T."/>
            <person name="Ye R.Z."/>
            <person name="Que T.C."/>
            <person name="Du C.H."/>
            <person name="Zhou Y.H."/>
            <person name="Cheng J.X."/>
            <person name="Dai P.F."/>
            <person name="Guo W.B."/>
            <person name="Han X.H."/>
            <person name="Huang E.J."/>
            <person name="Li L.F."/>
            <person name="Wei W."/>
            <person name="Gao Y.C."/>
            <person name="Liu J.Z."/>
            <person name="Shao H.Z."/>
            <person name="Wang X."/>
            <person name="Wang C.C."/>
            <person name="Yang T.C."/>
            <person name="Huo Q.B."/>
            <person name="Li W."/>
            <person name="Chen H.Y."/>
            <person name="Chen S.E."/>
            <person name="Zhou L.G."/>
            <person name="Ni X.B."/>
            <person name="Tian J.H."/>
            <person name="Sheng Y."/>
            <person name="Liu T."/>
            <person name="Pan Y.S."/>
            <person name="Xia L.Y."/>
            <person name="Li J."/>
            <person name="Zhao F."/>
            <person name="Cao W.C."/>
        </authorList>
    </citation>
    <scope>NUCLEOTIDE SEQUENCE [LARGE SCALE GENOMIC DNA]</scope>
    <source>
        <strain evidence="1">HaeL-2018</strain>
    </source>
</reference>
<organism evidence="1 2">
    <name type="scientific">Haemaphysalis longicornis</name>
    <name type="common">Bush tick</name>
    <dbReference type="NCBI Taxonomy" id="44386"/>
    <lineage>
        <taxon>Eukaryota</taxon>
        <taxon>Metazoa</taxon>
        <taxon>Ecdysozoa</taxon>
        <taxon>Arthropoda</taxon>
        <taxon>Chelicerata</taxon>
        <taxon>Arachnida</taxon>
        <taxon>Acari</taxon>
        <taxon>Parasitiformes</taxon>
        <taxon>Ixodida</taxon>
        <taxon>Ixodoidea</taxon>
        <taxon>Ixodidae</taxon>
        <taxon>Haemaphysalinae</taxon>
        <taxon>Haemaphysalis</taxon>
    </lineage>
</organism>
<dbReference type="VEuPathDB" id="VectorBase:HLOH_050656"/>
<evidence type="ECO:0000313" key="1">
    <source>
        <dbReference type="EMBL" id="KAH9360922.1"/>
    </source>
</evidence>
<dbReference type="EMBL" id="JABSTR010000001">
    <property type="protein sequence ID" value="KAH9360922.1"/>
    <property type="molecule type" value="Genomic_DNA"/>
</dbReference>
<accession>A0A9J6FD93</accession>
<dbReference type="AlphaFoldDB" id="A0A9J6FD93"/>
<evidence type="ECO:0000313" key="2">
    <source>
        <dbReference type="Proteomes" id="UP000821853"/>
    </source>
</evidence>
<gene>
    <name evidence="1" type="ORF">HPB48_003579</name>
</gene>
<keyword evidence="2" id="KW-1185">Reference proteome</keyword>
<dbReference type="OMA" id="MGFNVYT"/>
<sequence length="77" mass="8931">MLRPTSKRHGSGHPVTVMQWNCRGLTTRSAELNQRFARNERPIILLLQETNTPNINLMGFNVYTTPVIRQSQRAKQR</sequence>
<protein>
    <recommendedName>
        <fullName evidence="3">Endonuclease/exonuclease/phosphatase domain-containing protein</fullName>
    </recommendedName>
</protein>
<evidence type="ECO:0008006" key="3">
    <source>
        <dbReference type="Google" id="ProtNLM"/>
    </source>
</evidence>
<name>A0A9J6FD93_HAELO</name>
<dbReference type="Proteomes" id="UP000821853">
    <property type="component" value="Chromosome 1"/>
</dbReference>
<dbReference type="SUPFAM" id="SSF56219">
    <property type="entry name" value="DNase I-like"/>
    <property type="match status" value="1"/>
</dbReference>
<proteinExistence type="predicted"/>
<comment type="caution">
    <text evidence="1">The sequence shown here is derived from an EMBL/GenBank/DDBJ whole genome shotgun (WGS) entry which is preliminary data.</text>
</comment>